<name>A0A5N6EZL7_9EURO</name>
<dbReference type="Proteomes" id="UP000326799">
    <property type="component" value="Unassembled WGS sequence"/>
</dbReference>
<accession>A0A5N6EZL7</accession>
<dbReference type="EMBL" id="ML733413">
    <property type="protein sequence ID" value="KAB8222363.1"/>
    <property type="molecule type" value="Genomic_DNA"/>
</dbReference>
<protein>
    <submittedName>
        <fullName evidence="1">Uncharacterized protein</fullName>
    </submittedName>
</protein>
<dbReference type="AlphaFoldDB" id="A0A5N6EZL7"/>
<organism evidence="1 2">
    <name type="scientific">Aspergillus novoparasiticus</name>
    <dbReference type="NCBI Taxonomy" id="986946"/>
    <lineage>
        <taxon>Eukaryota</taxon>
        <taxon>Fungi</taxon>
        <taxon>Dikarya</taxon>
        <taxon>Ascomycota</taxon>
        <taxon>Pezizomycotina</taxon>
        <taxon>Eurotiomycetes</taxon>
        <taxon>Eurotiomycetidae</taxon>
        <taxon>Eurotiales</taxon>
        <taxon>Aspergillaceae</taxon>
        <taxon>Aspergillus</taxon>
        <taxon>Aspergillus subgen. Circumdati</taxon>
    </lineage>
</organism>
<reference evidence="1 2" key="1">
    <citation type="submission" date="2019-04" db="EMBL/GenBank/DDBJ databases">
        <title>Fungal friends and foes A comparative genomics study of 23 Aspergillus species from section Flavi.</title>
        <authorList>
            <consortium name="DOE Joint Genome Institute"/>
            <person name="Kjaerbolling I."/>
            <person name="Vesth T.C."/>
            <person name="Frisvad J.C."/>
            <person name="Nybo J.L."/>
            <person name="Theobald S."/>
            <person name="Kildgaard S."/>
            <person name="Petersen T.I."/>
            <person name="Kuo A."/>
            <person name="Sato A."/>
            <person name="Lyhne E.K."/>
            <person name="Kogle M.E."/>
            <person name="Wiebenga A."/>
            <person name="Kun R.S."/>
            <person name="Lubbers R.J."/>
            <person name="Makela M.R."/>
            <person name="Barry K."/>
            <person name="Chovatia M."/>
            <person name="Clum A."/>
            <person name="Daum C."/>
            <person name="Haridas S."/>
            <person name="He G."/>
            <person name="LaButti K."/>
            <person name="Lipzen A."/>
            <person name="Mondo S."/>
            <person name="Pangilinan J."/>
            <person name="Riley R."/>
            <person name="Salamov A."/>
            <person name="Simmons B.A."/>
            <person name="Magnuson J.K."/>
            <person name="Henrissat B."/>
            <person name="Mortensen U.H."/>
            <person name="Larsen T.O."/>
            <person name="De vries R.P."/>
            <person name="Grigoriev I.V."/>
            <person name="Machida M."/>
            <person name="Baker S.E."/>
            <person name="Andersen M.R."/>
        </authorList>
    </citation>
    <scope>NUCLEOTIDE SEQUENCE [LARGE SCALE GENOMIC DNA]</scope>
    <source>
        <strain evidence="1 2">CBS 126849</strain>
    </source>
</reference>
<evidence type="ECO:0000313" key="1">
    <source>
        <dbReference type="EMBL" id="KAB8222363.1"/>
    </source>
</evidence>
<evidence type="ECO:0000313" key="2">
    <source>
        <dbReference type="Proteomes" id="UP000326799"/>
    </source>
</evidence>
<sequence>MSPRVRPLVDGSAKPFFLWCMHCQRLSARRYMRSTDRPFEIDCHFDRKGSILCDKCSVNSEACDSVATGMLGNGWDYSQILRWVTSFWDNRRDDEDEYKWPEKVRLDIASALKDLNSAFSKTEMVHRRAHALTSDDPESMVTYRTFVEKRRRLLVQLSVPDEDDEEYRWEWYESSRLLRLLPGDPGYILWMVALRAFTGAIENAITSYAVLRGLGDVKKLQMVDEAFESFLVVCEEI</sequence>
<proteinExistence type="predicted"/>
<gene>
    <name evidence="1" type="ORF">BDV33DRAFT_201616</name>
</gene>
<keyword evidence="2" id="KW-1185">Reference proteome</keyword>